<dbReference type="OrthoDB" id="9803736at2"/>
<protein>
    <recommendedName>
        <fullName evidence="1">Restriction system protein Mrr-like N-terminal domain-containing protein</fullName>
    </recommendedName>
</protein>
<dbReference type="Proteomes" id="UP000325255">
    <property type="component" value="Unassembled WGS sequence"/>
</dbReference>
<gene>
    <name evidence="2" type="ORF">F1189_11140</name>
</gene>
<evidence type="ECO:0000313" key="3">
    <source>
        <dbReference type="Proteomes" id="UP000325255"/>
    </source>
</evidence>
<reference evidence="2 3" key="1">
    <citation type="submission" date="2019-09" db="EMBL/GenBank/DDBJ databases">
        <title>Genome sequence of Rhodovastum atsumiense, a diverse member of the Acetobacteraceae family of non-sulfur purple photosynthetic bacteria.</title>
        <authorList>
            <person name="Meyer T."/>
            <person name="Kyndt J."/>
        </authorList>
    </citation>
    <scope>NUCLEOTIDE SEQUENCE [LARGE SCALE GENOMIC DNA]</scope>
    <source>
        <strain evidence="2 3">DSM 21279</strain>
    </source>
</reference>
<accession>A0A5M6IXS9</accession>
<name>A0A5M6IXS9_9PROT</name>
<dbReference type="InterPro" id="IPR025745">
    <property type="entry name" value="Mrr-like_N_dom"/>
</dbReference>
<comment type="caution">
    <text evidence="2">The sequence shown here is derived from an EMBL/GenBank/DDBJ whole genome shotgun (WGS) entry which is preliminary data.</text>
</comment>
<dbReference type="Pfam" id="PF14338">
    <property type="entry name" value="Mrr_N"/>
    <property type="match status" value="1"/>
</dbReference>
<evidence type="ECO:0000259" key="1">
    <source>
        <dbReference type="Pfam" id="PF14338"/>
    </source>
</evidence>
<keyword evidence="3" id="KW-1185">Reference proteome</keyword>
<feature type="domain" description="Restriction system protein Mrr-like N-terminal" evidence="1">
    <location>
        <begin position="6"/>
        <end position="62"/>
    </location>
</feature>
<organism evidence="2 3">
    <name type="scientific">Rhodovastum atsumiense</name>
    <dbReference type="NCBI Taxonomy" id="504468"/>
    <lineage>
        <taxon>Bacteria</taxon>
        <taxon>Pseudomonadati</taxon>
        <taxon>Pseudomonadota</taxon>
        <taxon>Alphaproteobacteria</taxon>
        <taxon>Acetobacterales</taxon>
        <taxon>Acetobacteraceae</taxon>
        <taxon>Rhodovastum</taxon>
    </lineage>
</organism>
<dbReference type="EMBL" id="VWPK01000014">
    <property type="protein sequence ID" value="KAA5612208.1"/>
    <property type="molecule type" value="Genomic_DNA"/>
</dbReference>
<proteinExistence type="predicted"/>
<sequence>MSIPTYDDLMLPVVKLCAEKTWTMRELIARVSDDLGLAAVERAAQIPSGSTTTIANRVHWARPT</sequence>
<dbReference type="AlphaFoldDB" id="A0A5M6IXS9"/>
<evidence type="ECO:0000313" key="2">
    <source>
        <dbReference type="EMBL" id="KAA5612208.1"/>
    </source>
</evidence>